<keyword evidence="3" id="KW-1185">Reference proteome</keyword>
<feature type="transmembrane region" description="Helical" evidence="1">
    <location>
        <begin position="165"/>
        <end position="186"/>
    </location>
</feature>
<dbReference type="Pfam" id="PF19992">
    <property type="entry name" value="DUF6427"/>
    <property type="match status" value="1"/>
</dbReference>
<evidence type="ECO:0000313" key="2">
    <source>
        <dbReference type="EMBL" id="GAA4233929.1"/>
    </source>
</evidence>
<feature type="transmembrane region" description="Helical" evidence="1">
    <location>
        <begin position="12"/>
        <end position="30"/>
    </location>
</feature>
<feature type="transmembrane region" description="Helical" evidence="1">
    <location>
        <begin position="264"/>
        <end position="281"/>
    </location>
</feature>
<dbReference type="InterPro" id="IPR045625">
    <property type="entry name" value="DUF6427"/>
</dbReference>
<evidence type="ECO:0000313" key="3">
    <source>
        <dbReference type="Proteomes" id="UP001501496"/>
    </source>
</evidence>
<keyword evidence="1" id="KW-0812">Transmembrane</keyword>
<keyword evidence="1" id="KW-0472">Membrane</keyword>
<dbReference type="RefSeq" id="WP_344787228.1">
    <property type="nucleotide sequence ID" value="NZ_BAABCA010000002.1"/>
</dbReference>
<reference evidence="3" key="1">
    <citation type="journal article" date="2019" name="Int. J. Syst. Evol. Microbiol.">
        <title>The Global Catalogue of Microorganisms (GCM) 10K type strain sequencing project: providing services to taxonomists for standard genome sequencing and annotation.</title>
        <authorList>
            <consortium name="The Broad Institute Genomics Platform"/>
            <consortium name="The Broad Institute Genome Sequencing Center for Infectious Disease"/>
            <person name="Wu L."/>
            <person name="Ma J."/>
        </authorList>
    </citation>
    <scope>NUCLEOTIDE SEQUENCE [LARGE SCALE GENOMIC DNA]</scope>
    <source>
        <strain evidence="3">JCM 17630</strain>
    </source>
</reference>
<feature type="transmembrane region" description="Helical" evidence="1">
    <location>
        <begin position="206"/>
        <end position="228"/>
    </location>
</feature>
<comment type="caution">
    <text evidence="2">The sequence shown here is derived from an EMBL/GenBank/DDBJ whole genome shotgun (WGS) entry which is preliminary data.</text>
</comment>
<feature type="transmembrane region" description="Helical" evidence="1">
    <location>
        <begin position="76"/>
        <end position="106"/>
    </location>
</feature>
<keyword evidence="1" id="KW-1133">Transmembrane helix</keyword>
<feature type="transmembrane region" description="Helical" evidence="1">
    <location>
        <begin position="126"/>
        <end position="153"/>
    </location>
</feature>
<gene>
    <name evidence="2" type="ORF">GCM10022291_12160</name>
</gene>
<accession>A0ABP8C646</accession>
<feature type="transmembrane region" description="Helical" evidence="1">
    <location>
        <begin position="42"/>
        <end position="64"/>
    </location>
</feature>
<dbReference type="Proteomes" id="UP001501496">
    <property type="component" value="Unassembled WGS sequence"/>
</dbReference>
<organism evidence="2 3">
    <name type="scientific">Postechiella marina</name>
    <dbReference type="NCBI Taxonomy" id="943941"/>
    <lineage>
        <taxon>Bacteria</taxon>
        <taxon>Pseudomonadati</taxon>
        <taxon>Bacteroidota</taxon>
        <taxon>Flavobacteriia</taxon>
        <taxon>Flavobacteriales</taxon>
        <taxon>Flavobacteriaceae</taxon>
        <taxon>Postechiella</taxon>
    </lineage>
</organism>
<feature type="transmembrane region" description="Helical" evidence="1">
    <location>
        <begin position="240"/>
        <end position="258"/>
    </location>
</feature>
<sequence length="307" mass="35375">MIASIFSKSKPINFIIVFFITLLAFLLANLEDINKPIQLSNVLYLMVLFLASYISILMLDFIVSKNKLTQNNNYEILLYALFLVAIPLSLSSGNIIISNLFVLFGLRRLISLRTQKSMNKKLFDAAFWFAIAALFYFWSILFFVLILFTLLMYTDNKIKHWVIPFIGIATVFILAVSFSVLYYNNFFEVFKSLPITNLDFSTHNNLPFIIALTMLLSFGAWSSVFYIGEIKNKKKSFRPSFKIILFMVITSFAIVVLAPEKNGSEFLFLFSPLAIIITNYIETMEVNWFKDVFLAILVLVPFVLLFL</sequence>
<proteinExistence type="predicted"/>
<evidence type="ECO:0000256" key="1">
    <source>
        <dbReference type="SAM" id="Phobius"/>
    </source>
</evidence>
<protein>
    <submittedName>
        <fullName evidence="2">DUF6427 family protein</fullName>
    </submittedName>
</protein>
<dbReference type="EMBL" id="BAABCA010000002">
    <property type="protein sequence ID" value="GAA4233929.1"/>
    <property type="molecule type" value="Genomic_DNA"/>
</dbReference>
<name>A0ABP8C646_9FLAO</name>
<feature type="transmembrane region" description="Helical" evidence="1">
    <location>
        <begin position="288"/>
        <end position="306"/>
    </location>
</feature>